<dbReference type="EMBL" id="AGXN01000012">
    <property type="protein sequence ID" value="EIY96255.1"/>
    <property type="molecule type" value="Genomic_DNA"/>
</dbReference>
<name>A0A0E2AQU3_BACFG</name>
<gene>
    <name evidence="1" type="ORF">HMPREF1056_02143</name>
</gene>
<evidence type="ECO:0000313" key="1">
    <source>
        <dbReference type="EMBL" id="EIY96255.1"/>
    </source>
</evidence>
<accession>A0A0E2AQU3</accession>
<dbReference type="AlphaFoldDB" id="A0A0E2AQU3"/>
<organism evidence="1 2">
    <name type="scientific">Bacteroides fragilis CL07T12C05</name>
    <dbReference type="NCBI Taxonomy" id="997883"/>
    <lineage>
        <taxon>Bacteria</taxon>
        <taxon>Pseudomonadati</taxon>
        <taxon>Bacteroidota</taxon>
        <taxon>Bacteroidia</taxon>
        <taxon>Bacteroidales</taxon>
        <taxon>Bacteroidaceae</taxon>
        <taxon>Bacteroides</taxon>
    </lineage>
</organism>
<proteinExistence type="predicted"/>
<dbReference type="HOGENOM" id="CLU_2340882_0_0_10"/>
<dbReference type="PATRIC" id="fig|997883.3.peg.2240"/>
<dbReference type="Proteomes" id="UP000003879">
    <property type="component" value="Unassembled WGS sequence"/>
</dbReference>
<dbReference type="RefSeq" id="WP_004326733.1">
    <property type="nucleotide sequence ID" value="NZ_JH724215.1"/>
</dbReference>
<reference evidence="1 2" key="1">
    <citation type="submission" date="2012-02" db="EMBL/GenBank/DDBJ databases">
        <title>The Genome Sequence of Bacteroides fragilis CL07T12C05.</title>
        <authorList>
            <consortium name="The Broad Institute Genome Sequencing Platform"/>
            <person name="Earl A."/>
            <person name="Ward D."/>
            <person name="Feldgarden M."/>
            <person name="Gevers D."/>
            <person name="Zitomersky N.L."/>
            <person name="Coyne M.J."/>
            <person name="Comstock L.E."/>
            <person name="Young S.K."/>
            <person name="Zeng Q."/>
            <person name="Gargeya S."/>
            <person name="Fitzgerald M."/>
            <person name="Haas B."/>
            <person name="Abouelleil A."/>
            <person name="Alvarado L."/>
            <person name="Arachchi H.M."/>
            <person name="Berlin A."/>
            <person name="Chapman S.B."/>
            <person name="Gearin G."/>
            <person name="Goldberg J."/>
            <person name="Griggs A."/>
            <person name="Gujja S."/>
            <person name="Hansen M."/>
            <person name="Heiman D."/>
            <person name="Howarth C."/>
            <person name="Larimer J."/>
            <person name="Lui A."/>
            <person name="MacDonald P.J.P."/>
            <person name="McCowen C."/>
            <person name="Montmayeur A."/>
            <person name="Murphy C."/>
            <person name="Neiman D."/>
            <person name="Pearson M."/>
            <person name="Priest M."/>
            <person name="Roberts A."/>
            <person name="Saif S."/>
            <person name="Shea T."/>
            <person name="Sisk P."/>
            <person name="Stolte C."/>
            <person name="Sykes S."/>
            <person name="Wortman J."/>
            <person name="Nusbaum C."/>
            <person name="Birren B."/>
        </authorList>
    </citation>
    <scope>NUCLEOTIDE SEQUENCE [LARGE SCALE GENOMIC DNA]</scope>
    <source>
        <strain evidence="1 2">CL07T12C05</strain>
    </source>
</reference>
<evidence type="ECO:0000313" key="2">
    <source>
        <dbReference type="Proteomes" id="UP000003879"/>
    </source>
</evidence>
<dbReference type="SUPFAM" id="SSF101386">
    <property type="entry name" value="all-alpha NTP pyrophosphatases"/>
    <property type="match status" value="1"/>
</dbReference>
<dbReference type="CDD" id="cd11542">
    <property type="entry name" value="NTP-PPase_u5"/>
    <property type="match status" value="1"/>
</dbReference>
<dbReference type="Gene3D" id="1.10.287.1080">
    <property type="entry name" value="MazG-like"/>
    <property type="match status" value="1"/>
</dbReference>
<protein>
    <submittedName>
        <fullName evidence="1">Uncharacterized protein</fullName>
    </submittedName>
</protein>
<sequence length="97" mass="11149">MGKLNEIAQKAYECAVRRGKIDPDNDSNNNLHRDLLEEVAEVFECTGEKSPHIKEYLDVEEELADVIIVALSTLHHFKCDIDSLIEAKMNYNKNRMD</sequence>
<comment type="caution">
    <text evidence="1">The sequence shown here is derived from an EMBL/GenBank/DDBJ whole genome shotgun (WGS) entry which is preliminary data.</text>
</comment>